<proteinExistence type="predicted"/>
<gene>
    <name evidence="1" type="ORF">SAMN05444320_11475</name>
</gene>
<evidence type="ECO:0000313" key="1">
    <source>
        <dbReference type="EMBL" id="SHG81501.1"/>
    </source>
</evidence>
<keyword evidence="2" id="KW-1185">Reference proteome</keyword>
<organism evidence="1 2">
    <name type="scientific">Streptoalloteichus hindustanus</name>
    <dbReference type="NCBI Taxonomy" id="2017"/>
    <lineage>
        <taxon>Bacteria</taxon>
        <taxon>Bacillati</taxon>
        <taxon>Actinomycetota</taxon>
        <taxon>Actinomycetes</taxon>
        <taxon>Pseudonocardiales</taxon>
        <taxon>Pseudonocardiaceae</taxon>
        <taxon>Streptoalloteichus</taxon>
    </lineage>
</organism>
<evidence type="ECO:0000313" key="2">
    <source>
        <dbReference type="Proteomes" id="UP000184501"/>
    </source>
</evidence>
<protein>
    <submittedName>
        <fullName evidence="1">Uncharacterized protein</fullName>
    </submittedName>
</protein>
<dbReference type="EMBL" id="FQVN01000014">
    <property type="protein sequence ID" value="SHG81501.1"/>
    <property type="molecule type" value="Genomic_DNA"/>
</dbReference>
<dbReference type="RefSeq" id="WP_073489416.1">
    <property type="nucleotide sequence ID" value="NZ_FQVN01000014.1"/>
</dbReference>
<sequence>MSELSAEQEAELRVVLERRARELGLLALRTARLAGDQCRTEALPGAVRAARTAHRELDQLPLDLSRATLTVSK</sequence>
<dbReference type="AlphaFoldDB" id="A0A1M5MW40"/>
<accession>A0A1M5MW40</accession>
<dbReference type="Proteomes" id="UP000184501">
    <property type="component" value="Unassembled WGS sequence"/>
</dbReference>
<name>A0A1M5MW40_STRHI</name>
<reference evidence="1 2" key="1">
    <citation type="submission" date="2016-11" db="EMBL/GenBank/DDBJ databases">
        <authorList>
            <person name="Jaros S."/>
            <person name="Januszkiewicz K."/>
            <person name="Wedrychowicz H."/>
        </authorList>
    </citation>
    <scope>NUCLEOTIDE SEQUENCE [LARGE SCALE GENOMIC DNA]</scope>
    <source>
        <strain evidence="1 2">DSM 44523</strain>
    </source>
</reference>